<keyword evidence="4" id="KW-1185">Reference proteome</keyword>
<protein>
    <recommendedName>
        <fullName evidence="5">Lipoprotein</fullName>
    </recommendedName>
</protein>
<gene>
    <name evidence="3" type="ORF">PSET11_03316</name>
</gene>
<feature type="chain" id="PRO_5038816048" description="Lipoprotein" evidence="2">
    <location>
        <begin position="22"/>
        <end position="163"/>
    </location>
</feature>
<feature type="compositionally biased region" description="Polar residues" evidence="1">
    <location>
        <begin position="25"/>
        <end position="38"/>
    </location>
</feature>
<name>A0A3P5XW33_9MICC</name>
<dbReference type="OrthoDB" id="3260457at2"/>
<dbReference type="EMBL" id="UXAU01000047">
    <property type="protein sequence ID" value="VDC33336.1"/>
    <property type="molecule type" value="Genomic_DNA"/>
</dbReference>
<sequence>MSTTNFGLVLAVAAVAFTGCAAPVSNTTHQPAETSSAATELHEHDEDHGVPTVTWDASTDAEVKALAGDLMGKFARPDVTSRAWFDALQPHMSADYQESAQYIDPGRIPVTKILSGPVLVREKGNPMSVMAEFSTNNGPWVLSLHRSGQEEPWLITHIAPKDS</sequence>
<accession>A0A3P5XW33</accession>
<feature type="region of interest" description="Disordered" evidence="1">
    <location>
        <begin position="24"/>
        <end position="47"/>
    </location>
</feature>
<dbReference type="AlphaFoldDB" id="A0A3P5XW33"/>
<reference evidence="3 4" key="1">
    <citation type="submission" date="2018-11" db="EMBL/GenBank/DDBJ databases">
        <authorList>
            <person name="Criscuolo A."/>
        </authorList>
    </citation>
    <scope>NUCLEOTIDE SEQUENCE [LARGE SCALE GENOMIC DNA]</scope>
    <source>
        <strain evidence="3">AT11b</strain>
    </source>
</reference>
<organism evidence="3 4">
    <name type="scientific">Arthrobacter ulcerisalmonis</name>
    <dbReference type="NCBI Taxonomy" id="2483813"/>
    <lineage>
        <taxon>Bacteria</taxon>
        <taxon>Bacillati</taxon>
        <taxon>Actinomycetota</taxon>
        <taxon>Actinomycetes</taxon>
        <taxon>Micrococcales</taxon>
        <taxon>Micrococcaceae</taxon>
        <taxon>Arthrobacter</taxon>
    </lineage>
</organism>
<feature type="signal peptide" evidence="2">
    <location>
        <begin position="1"/>
        <end position="21"/>
    </location>
</feature>
<evidence type="ECO:0000256" key="2">
    <source>
        <dbReference type="SAM" id="SignalP"/>
    </source>
</evidence>
<dbReference type="RefSeq" id="WP_124093367.1">
    <property type="nucleotide sequence ID" value="NZ_CBCRYA010000038.1"/>
</dbReference>
<evidence type="ECO:0008006" key="5">
    <source>
        <dbReference type="Google" id="ProtNLM"/>
    </source>
</evidence>
<keyword evidence="2" id="KW-0732">Signal</keyword>
<evidence type="ECO:0000313" key="4">
    <source>
        <dbReference type="Proteomes" id="UP000280861"/>
    </source>
</evidence>
<evidence type="ECO:0000256" key="1">
    <source>
        <dbReference type="SAM" id="MobiDB-lite"/>
    </source>
</evidence>
<proteinExistence type="predicted"/>
<dbReference type="Proteomes" id="UP000280861">
    <property type="component" value="Unassembled WGS sequence"/>
</dbReference>
<evidence type="ECO:0000313" key="3">
    <source>
        <dbReference type="EMBL" id="VDC33336.1"/>
    </source>
</evidence>